<feature type="region of interest" description="Disordered" evidence="1">
    <location>
        <begin position="1"/>
        <end position="115"/>
    </location>
</feature>
<evidence type="ECO:0000256" key="1">
    <source>
        <dbReference type="SAM" id="MobiDB-lite"/>
    </source>
</evidence>
<proteinExistence type="predicted"/>
<keyword evidence="2" id="KW-0472">Membrane</keyword>
<evidence type="ECO:0008006" key="5">
    <source>
        <dbReference type="Google" id="ProtNLM"/>
    </source>
</evidence>
<protein>
    <recommendedName>
        <fullName evidence="5">DUF4064 domain-containing protein</fullName>
    </recommendedName>
</protein>
<dbReference type="AlphaFoldDB" id="A0A4Q9KC98"/>
<dbReference type="Proteomes" id="UP000292373">
    <property type="component" value="Unassembled WGS sequence"/>
</dbReference>
<evidence type="ECO:0000313" key="4">
    <source>
        <dbReference type="Proteomes" id="UP000292373"/>
    </source>
</evidence>
<accession>A0A4Q9KC98</accession>
<gene>
    <name evidence="3" type="ORF">ET989_10740</name>
</gene>
<dbReference type="RefSeq" id="WP_131168788.1">
    <property type="nucleotide sequence ID" value="NZ_SDMQ01000010.1"/>
</dbReference>
<keyword evidence="2" id="KW-0812">Transmembrane</keyword>
<evidence type="ECO:0000313" key="3">
    <source>
        <dbReference type="EMBL" id="TBT83785.1"/>
    </source>
</evidence>
<keyword evidence="4" id="KW-1185">Reference proteome</keyword>
<feature type="transmembrane region" description="Helical" evidence="2">
    <location>
        <begin position="122"/>
        <end position="144"/>
    </location>
</feature>
<comment type="caution">
    <text evidence="3">The sequence shown here is derived from an EMBL/GenBank/DDBJ whole genome shotgun (WGS) entry which is preliminary data.</text>
</comment>
<evidence type="ECO:0000256" key="2">
    <source>
        <dbReference type="SAM" id="Phobius"/>
    </source>
</evidence>
<reference evidence="3 4" key="1">
    <citation type="submission" date="2019-01" db="EMBL/GenBank/DDBJ databases">
        <title>Lactibacter flavus gen. nov., sp. nov., a novel bacterium of the family Propionibacteriaceae isolated from raw milk and dairy products.</title>
        <authorList>
            <person name="Huptas C."/>
            <person name="Wenning M."/>
            <person name="Breitenwieser F."/>
            <person name="Doll E."/>
            <person name="Von Neubeck M."/>
            <person name="Busse H.-J."/>
            <person name="Scherer S."/>
        </authorList>
    </citation>
    <scope>NUCLEOTIDE SEQUENCE [LARGE SCALE GENOMIC DNA]</scope>
    <source>
        <strain evidence="3 4">KCTC 33808</strain>
    </source>
</reference>
<name>A0A4Q9KC98_9ACTN</name>
<organism evidence="3 4">
    <name type="scientific">Propioniciclava sinopodophylli</name>
    <dbReference type="NCBI Taxonomy" id="1837344"/>
    <lineage>
        <taxon>Bacteria</taxon>
        <taxon>Bacillati</taxon>
        <taxon>Actinomycetota</taxon>
        <taxon>Actinomycetes</taxon>
        <taxon>Propionibacteriales</taxon>
        <taxon>Propionibacteriaceae</taxon>
        <taxon>Propioniciclava</taxon>
    </lineage>
</organism>
<keyword evidence="2" id="KW-1133">Transmembrane helix</keyword>
<feature type="transmembrane region" description="Helical" evidence="2">
    <location>
        <begin position="183"/>
        <end position="202"/>
    </location>
</feature>
<sequence length="241" mass="25584">MSDQTPTPDPYRRDEAQAPDQGYQPPRHDEPSSQQGAGQQGYHAPQYGQQPYGAPQYGQPPAHDASYPQQQAYGQQPSGQQAYGQQQYSAYPQGQQAAPYGQYPQGYQQQWPAEPQPQSKTLGLIGLGIVAVCTIILAVVGYNVGAHVGQFMLDYGIDAMQNPDPNDPMVIALGQQVAGSTTAGIFATLAGIAGWIVSIIAVSRRRGRNFGIGGIILGILAPIVGFIAFAVGLMPAAQMLA</sequence>
<dbReference type="EMBL" id="SDMQ01000010">
    <property type="protein sequence ID" value="TBT83785.1"/>
    <property type="molecule type" value="Genomic_DNA"/>
</dbReference>
<feature type="transmembrane region" description="Helical" evidence="2">
    <location>
        <begin position="214"/>
        <end position="237"/>
    </location>
</feature>
<feature type="compositionally biased region" description="Low complexity" evidence="1">
    <location>
        <begin position="44"/>
        <end position="110"/>
    </location>
</feature>